<feature type="compositionally biased region" description="Polar residues" evidence="1">
    <location>
        <begin position="14"/>
        <end position="25"/>
    </location>
</feature>
<evidence type="ECO:0000256" key="1">
    <source>
        <dbReference type="SAM" id="MobiDB-lite"/>
    </source>
</evidence>
<feature type="compositionally biased region" description="Basic and acidic residues" evidence="1">
    <location>
        <begin position="101"/>
        <end position="114"/>
    </location>
</feature>
<dbReference type="EMBL" id="BGZK01001170">
    <property type="protein sequence ID" value="GBP73359.1"/>
    <property type="molecule type" value="Genomic_DNA"/>
</dbReference>
<dbReference type="AlphaFoldDB" id="A0A4C1YFB9"/>
<name>A0A4C1YFB9_EUMVA</name>
<keyword evidence="3" id="KW-1185">Reference proteome</keyword>
<gene>
    <name evidence="2" type="ORF">EVAR_53154_1</name>
</gene>
<accession>A0A4C1YFB9</accession>
<dbReference type="Proteomes" id="UP000299102">
    <property type="component" value="Unassembled WGS sequence"/>
</dbReference>
<evidence type="ECO:0000313" key="2">
    <source>
        <dbReference type="EMBL" id="GBP73359.1"/>
    </source>
</evidence>
<feature type="compositionally biased region" description="Basic and acidic residues" evidence="1">
    <location>
        <begin position="1"/>
        <end position="11"/>
    </location>
</feature>
<reference evidence="2 3" key="1">
    <citation type="journal article" date="2019" name="Commun. Biol.">
        <title>The bagworm genome reveals a unique fibroin gene that provides high tensile strength.</title>
        <authorList>
            <person name="Kono N."/>
            <person name="Nakamura H."/>
            <person name="Ohtoshi R."/>
            <person name="Tomita M."/>
            <person name="Numata K."/>
            <person name="Arakawa K."/>
        </authorList>
    </citation>
    <scope>NUCLEOTIDE SEQUENCE [LARGE SCALE GENOMIC DNA]</scope>
</reference>
<feature type="region of interest" description="Disordered" evidence="1">
    <location>
        <begin position="1"/>
        <end position="40"/>
    </location>
</feature>
<protein>
    <submittedName>
        <fullName evidence="2">Uncharacterized protein</fullName>
    </submittedName>
</protein>
<feature type="region of interest" description="Disordered" evidence="1">
    <location>
        <begin position="86"/>
        <end position="114"/>
    </location>
</feature>
<organism evidence="2 3">
    <name type="scientific">Eumeta variegata</name>
    <name type="common">Bagworm moth</name>
    <name type="synonym">Eumeta japonica</name>
    <dbReference type="NCBI Taxonomy" id="151549"/>
    <lineage>
        <taxon>Eukaryota</taxon>
        <taxon>Metazoa</taxon>
        <taxon>Ecdysozoa</taxon>
        <taxon>Arthropoda</taxon>
        <taxon>Hexapoda</taxon>
        <taxon>Insecta</taxon>
        <taxon>Pterygota</taxon>
        <taxon>Neoptera</taxon>
        <taxon>Endopterygota</taxon>
        <taxon>Lepidoptera</taxon>
        <taxon>Glossata</taxon>
        <taxon>Ditrysia</taxon>
        <taxon>Tineoidea</taxon>
        <taxon>Psychidae</taxon>
        <taxon>Oiketicinae</taxon>
        <taxon>Eumeta</taxon>
    </lineage>
</organism>
<proteinExistence type="predicted"/>
<feature type="compositionally biased region" description="Basic and acidic residues" evidence="1">
    <location>
        <begin position="26"/>
        <end position="40"/>
    </location>
</feature>
<evidence type="ECO:0000313" key="3">
    <source>
        <dbReference type="Proteomes" id="UP000299102"/>
    </source>
</evidence>
<sequence length="200" mass="21945">MDVKEVRDTRGRIQPSSRGGHTYESSPDKSNAHRRSEYHMLLETSPSVPADELVNFKALRPSVPHHNTTVRRPGGPVAEAVQRLGRGRPTSCAAKDRRRLSRESRGLSNDIGDRASEVGTVTRARCRSLERSSLSRVSQTRATGDSVRPTLLRLREGEREYSPTRSSCSLVSVRLPSYSLFVSGSIAEAYCAARASAPAV</sequence>
<comment type="caution">
    <text evidence="2">The sequence shown here is derived from an EMBL/GenBank/DDBJ whole genome shotgun (WGS) entry which is preliminary data.</text>
</comment>